<name>A0ABT2EI00_9GAMM</name>
<feature type="non-terminal residue" evidence="1">
    <location>
        <position position="357"/>
    </location>
</feature>
<comment type="caution">
    <text evidence="1">The sequence shown here is derived from an EMBL/GenBank/DDBJ whole genome shotgun (WGS) entry which is preliminary data.</text>
</comment>
<protein>
    <recommendedName>
        <fullName evidence="3">Adhesin</fullName>
    </recommendedName>
</protein>
<evidence type="ECO:0008006" key="3">
    <source>
        <dbReference type="Google" id="ProtNLM"/>
    </source>
</evidence>
<organism evidence="1 2">
    <name type="scientific">Halomonas dongshanensis</name>
    <dbReference type="NCBI Taxonomy" id="2890835"/>
    <lineage>
        <taxon>Bacteria</taxon>
        <taxon>Pseudomonadati</taxon>
        <taxon>Pseudomonadota</taxon>
        <taxon>Gammaproteobacteria</taxon>
        <taxon>Oceanospirillales</taxon>
        <taxon>Halomonadaceae</taxon>
        <taxon>Halomonas</taxon>
    </lineage>
</organism>
<reference evidence="1" key="1">
    <citation type="submission" date="2021-11" db="EMBL/GenBank/DDBJ databases">
        <title>Halomonas sp., isolated from a coastal aquaculture zone in Dongshan Bay.</title>
        <authorList>
            <person name="Lin W."/>
        </authorList>
    </citation>
    <scope>NUCLEOTIDE SEQUENCE</scope>
    <source>
        <strain evidence="1">Yzlin-01</strain>
    </source>
</reference>
<keyword evidence="2" id="KW-1185">Reference proteome</keyword>
<evidence type="ECO:0000313" key="2">
    <source>
        <dbReference type="Proteomes" id="UP001165542"/>
    </source>
</evidence>
<dbReference type="Proteomes" id="UP001165542">
    <property type="component" value="Unassembled WGS sequence"/>
</dbReference>
<dbReference type="EMBL" id="JAJISC010000015">
    <property type="protein sequence ID" value="MCS2611252.1"/>
    <property type="molecule type" value="Genomic_DNA"/>
</dbReference>
<sequence>DTLVVVDGKGNELVNRPVTQADLDNGVSVTVTDLETTDTALSVTATVTDPAGNTATSTANGTIDAQAPTVTVALEAATGDIYSADEIENGVTATVTLGDGTQVGDTLVVVDGKGNELFNGAVTQAMLTDGLVVTVTDLETTDTAISVTATVTDPAGNRDSATDTGTIDAQAPSVSVELDAATGDIYSAEEIENGVTATVTLGDGTQVGDTLVVVDGKGNELFNGAVTQDMLTDGLIVTVTDLETTDTAISVTATVTDPAGNRDSATDSGTIDAQAPSVSVTLEAASGDIYSAEEIENGVTATVTLGEGTQVGDTLVVVDGKGNELVNRPVTQADLDNGVSVTITDIVASDTALSVTA</sequence>
<dbReference type="Gene3D" id="2.60.40.10">
    <property type="entry name" value="Immunoglobulins"/>
    <property type="match status" value="1"/>
</dbReference>
<evidence type="ECO:0000313" key="1">
    <source>
        <dbReference type="EMBL" id="MCS2611252.1"/>
    </source>
</evidence>
<gene>
    <name evidence="1" type="ORF">LLY24_18230</name>
</gene>
<feature type="non-terminal residue" evidence="1">
    <location>
        <position position="1"/>
    </location>
</feature>
<dbReference type="RefSeq" id="WP_259037750.1">
    <property type="nucleotide sequence ID" value="NZ_JAJISC010000015.1"/>
</dbReference>
<proteinExistence type="predicted"/>
<accession>A0ABT2EI00</accession>
<dbReference type="InterPro" id="IPR013783">
    <property type="entry name" value="Ig-like_fold"/>
</dbReference>